<evidence type="ECO:0000256" key="4">
    <source>
        <dbReference type="ARBA" id="ARBA00022630"/>
    </source>
</evidence>
<evidence type="ECO:0000313" key="9">
    <source>
        <dbReference type="EMBL" id="MFC5069617.1"/>
    </source>
</evidence>
<dbReference type="PANTHER" id="PTHR43876">
    <property type="entry name" value="UBIQUINONE BIOSYNTHESIS MONOOXYGENASE COQ6, MITOCHONDRIAL"/>
    <property type="match status" value="1"/>
</dbReference>
<reference evidence="10" key="1">
    <citation type="journal article" date="2019" name="Int. J. Syst. Evol. Microbiol.">
        <title>The Global Catalogue of Microorganisms (GCM) 10K type strain sequencing project: providing services to taxonomists for standard genome sequencing and annotation.</title>
        <authorList>
            <consortium name="The Broad Institute Genomics Platform"/>
            <consortium name="The Broad Institute Genome Sequencing Center for Infectious Disease"/>
            <person name="Wu L."/>
            <person name="Ma J."/>
        </authorList>
    </citation>
    <scope>NUCLEOTIDE SEQUENCE [LARGE SCALE GENOMIC DNA]</scope>
    <source>
        <strain evidence="10">CGMCC 1.16444</strain>
    </source>
</reference>
<dbReference type="SUPFAM" id="SSF51905">
    <property type="entry name" value="FAD/NAD(P)-binding domain"/>
    <property type="match status" value="1"/>
</dbReference>
<dbReference type="Gene3D" id="3.50.50.60">
    <property type="entry name" value="FAD/NAD(P)-binding domain"/>
    <property type="match status" value="2"/>
</dbReference>
<dbReference type="PRINTS" id="PR00420">
    <property type="entry name" value="RNGMNOXGNASE"/>
</dbReference>
<dbReference type="PROSITE" id="PS01304">
    <property type="entry name" value="UBIH"/>
    <property type="match status" value="1"/>
</dbReference>
<gene>
    <name evidence="9" type="ORF">ACFPFW_16490</name>
</gene>
<evidence type="ECO:0000256" key="5">
    <source>
        <dbReference type="ARBA" id="ARBA00022827"/>
    </source>
</evidence>
<dbReference type="InterPro" id="IPR018168">
    <property type="entry name" value="Ubi_Hdrlase_CS"/>
</dbReference>
<dbReference type="InterPro" id="IPR010971">
    <property type="entry name" value="UbiH/COQ6"/>
</dbReference>
<protein>
    <submittedName>
        <fullName evidence="9">FAD-dependent monooxygenase</fullName>
    </submittedName>
</protein>
<dbReference type="PANTHER" id="PTHR43876:SF7">
    <property type="entry name" value="UBIQUINONE BIOSYNTHESIS MONOOXYGENASE COQ6, MITOCHONDRIAL"/>
    <property type="match status" value="1"/>
</dbReference>
<accession>A0ABV9Z644</accession>
<keyword evidence="7 9" id="KW-0503">Monooxygenase</keyword>
<comment type="similarity">
    <text evidence="3">Belongs to the UbiH/COQ6 family.</text>
</comment>
<evidence type="ECO:0000256" key="6">
    <source>
        <dbReference type="ARBA" id="ARBA00023002"/>
    </source>
</evidence>
<evidence type="ECO:0000256" key="7">
    <source>
        <dbReference type="ARBA" id="ARBA00023033"/>
    </source>
</evidence>
<dbReference type="InterPro" id="IPR036188">
    <property type="entry name" value="FAD/NAD-bd_sf"/>
</dbReference>
<keyword evidence="10" id="KW-1185">Reference proteome</keyword>
<dbReference type="NCBIfam" id="TIGR01988">
    <property type="entry name" value="Ubi-OHases"/>
    <property type="match status" value="1"/>
</dbReference>
<name>A0ABV9Z644_9HYPH</name>
<dbReference type="GO" id="GO:0004497">
    <property type="term" value="F:monooxygenase activity"/>
    <property type="evidence" value="ECO:0007669"/>
    <property type="project" value="UniProtKB-KW"/>
</dbReference>
<evidence type="ECO:0000256" key="3">
    <source>
        <dbReference type="ARBA" id="ARBA00005349"/>
    </source>
</evidence>
<dbReference type="RefSeq" id="WP_114956354.1">
    <property type="nucleotide sequence ID" value="NZ_JBHSJF010000008.1"/>
</dbReference>
<keyword evidence="4" id="KW-0285">Flavoprotein</keyword>
<feature type="domain" description="FAD-binding" evidence="8">
    <location>
        <begin position="10"/>
        <end position="321"/>
    </location>
</feature>
<proteinExistence type="inferred from homology"/>
<comment type="caution">
    <text evidence="9">The sequence shown here is derived from an EMBL/GenBank/DDBJ whole genome shotgun (WGS) entry which is preliminary data.</text>
</comment>
<dbReference type="Proteomes" id="UP001595796">
    <property type="component" value="Unassembled WGS sequence"/>
</dbReference>
<sequence>MAAKGKARRFDVVIGGGGYAGLALAGALSQAGLDVAVADPAFGSVGQFRDPRASTIVAGARRLFETIGAWDAISGEAEPVHGMRITDSRLADIMRPVLLRFDNEAAPGEPFAHVAPNGTIRIGLLDAAKVAGSTLVPTGIAGFEQSAGKIAISLSDGSKIAATLLVAADGVTSNIRGLARIPFRGWNYDHAAIVSNVRLEQPHDGIAIQHFVDRGTLAFLPLPNQHASIVWAEPRLQAERLAALSGDEFQAALQQRAGYDFGEITPIGPRAVRPLKLGLAQHFHGHRIALIGDAAHAMHPIAGQGMNFGLRDVAALAEAVVDAARLGLDIGSEPILQGYDSWRRLDTVAMLAATDGLINLFGSSAPAARMVRDTGMGLVDRAPRFKSAVIKSAAALTGNAPRLLRGEAL</sequence>
<dbReference type="InterPro" id="IPR051205">
    <property type="entry name" value="UbiH/COQ6_monooxygenase"/>
</dbReference>
<comment type="pathway">
    <text evidence="2">Cofactor biosynthesis; ubiquinone biosynthesis.</text>
</comment>
<evidence type="ECO:0000256" key="1">
    <source>
        <dbReference type="ARBA" id="ARBA00001974"/>
    </source>
</evidence>
<evidence type="ECO:0000259" key="8">
    <source>
        <dbReference type="Pfam" id="PF01494"/>
    </source>
</evidence>
<evidence type="ECO:0000256" key="2">
    <source>
        <dbReference type="ARBA" id="ARBA00004749"/>
    </source>
</evidence>
<keyword evidence="5" id="KW-0274">FAD</keyword>
<organism evidence="9 10">
    <name type="scientific">Flaviflagellibacter deserti</name>
    <dbReference type="NCBI Taxonomy" id="2267266"/>
    <lineage>
        <taxon>Bacteria</taxon>
        <taxon>Pseudomonadati</taxon>
        <taxon>Pseudomonadota</taxon>
        <taxon>Alphaproteobacteria</taxon>
        <taxon>Hyphomicrobiales</taxon>
        <taxon>Flaviflagellibacter</taxon>
    </lineage>
</organism>
<comment type="cofactor">
    <cofactor evidence="1">
        <name>FAD</name>
        <dbReference type="ChEBI" id="CHEBI:57692"/>
    </cofactor>
</comment>
<dbReference type="InterPro" id="IPR002938">
    <property type="entry name" value="FAD-bd"/>
</dbReference>
<evidence type="ECO:0000313" key="10">
    <source>
        <dbReference type="Proteomes" id="UP001595796"/>
    </source>
</evidence>
<keyword evidence="6" id="KW-0560">Oxidoreductase</keyword>
<dbReference type="EMBL" id="JBHSJF010000008">
    <property type="protein sequence ID" value="MFC5069617.1"/>
    <property type="molecule type" value="Genomic_DNA"/>
</dbReference>
<dbReference type="Pfam" id="PF01494">
    <property type="entry name" value="FAD_binding_3"/>
    <property type="match status" value="1"/>
</dbReference>